<dbReference type="Proteomes" id="UP000184339">
    <property type="component" value="Unassembled WGS sequence"/>
</dbReference>
<dbReference type="Pfam" id="PF16986">
    <property type="entry name" value="CzcE"/>
    <property type="match status" value="1"/>
</dbReference>
<sequence length="110" mass="11682">MFNALRTTLIAAAIAASTGAAHATVNPHPEFGMRTAAANADQRITINPSTKWVNVNNGDTVTFDINGKSVTWHFDTLHSEEAFDLSKIAPDAIPAGVVTVYVGSNPLYRG</sequence>
<reference evidence="3" key="1">
    <citation type="submission" date="2016-11" db="EMBL/GenBank/DDBJ databases">
        <authorList>
            <person name="Varghese N."/>
            <person name="Submissions S."/>
        </authorList>
    </citation>
    <scope>NUCLEOTIDE SEQUENCE [LARGE SCALE GENOMIC DNA]</scope>
    <source>
        <strain evidence="3">Sac-22</strain>
    </source>
</reference>
<dbReference type="STRING" id="551987.SAMN05192549_101549"/>
<feature type="signal peptide" evidence="1">
    <location>
        <begin position="1"/>
        <end position="23"/>
    </location>
</feature>
<keyword evidence="1" id="KW-0732">Signal</keyword>
<dbReference type="InterPro" id="IPR031560">
    <property type="entry name" value="CzcE"/>
</dbReference>
<proteinExistence type="predicted"/>
<evidence type="ECO:0000256" key="1">
    <source>
        <dbReference type="SAM" id="SignalP"/>
    </source>
</evidence>
<dbReference type="Gene3D" id="2.60.40.2280">
    <property type="entry name" value="Heavy-metal resistance protein CzcE"/>
    <property type="match status" value="1"/>
</dbReference>
<feature type="chain" id="PRO_5012658300" evidence="1">
    <location>
        <begin position="24"/>
        <end position="110"/>
    </location>
</feature>
<evidence type="ECO:0000313" key="2">
    <source>
        <dbReference type="EMBL" id="SHM42148.1"/>
    </source>
</evidence>
<keyword evidence="3" id="KW-1185">Reference proteome</keyword>
<accession>A0A1M7INJ0</accession>
<protein>
    <submittedName>
        <fullName evidence="2">Heavy-metal resistance protein CzcE</fullName>
    </submittedName>
</protein>
<evidence type="ECO:0000313" key="3">
    <source>
        <dbReference type="Proteomes" id="UP000184339"/>
    </source>
</evidence>
<dbReference type="EMBL" id="FRCX01000001">
    <property type="protein sequence ID" value="SHM42148.1"/>
    <property type="molecule type" value="Genomic_DNA"/>
</dbReference>
<organism evidence="2 3">
    <name type="scientific">Duganella sacchari</name>
    <dbReference type="NCBI Taxonomy" id="551987"/>
    <lineage>
        <taxon>Bacteria</taxon>
        <taxon>Pseudomonadati</taxon>
        <taxon>Pseudomonadota</taxon>
        <taxon>Betaproteobacteria</taxon>
        <taxon>Burkholderiales</taxon>
        <taxon>Oxalobacteraceae</taxon>
        <taxon>Telluria group</taxon>
        <taxon>Duganella</taxon>
    </lineage>
</organism>
<dbReference type="OrthoDB" id="8720747at2"/>
<name>A0A1M7INJ0_9BURK</name>
<dbReference type="RefSeq" id="WP_072781124.1">
    <property type="nucleotide sequence ID" value="NZ_FRCX01000001.1"/>
</dbReference>
<dbReference type="InterPro" id="IPR038674">
    <property type="entry name" value="CzcE_sf"/>
</dbReference>
<dbReference type="AlphaFoldDB" id="A0A1M7INJ0"/>
<gene>
    <name evidence="2" type="ORF">SAMN05192549_101549</name>
</gene>